<organism evidence="4 5">
    <name type="scientific">Actinidia rufa</name>
    <dbReference type="NCBI Taxonomy" id="165716"/>
    <lineage>
        <taxon>Eukaryota</taxon>
        <taxon>Viridiplantae</taxon>
        <taxon>Streptophyta</taxon>
        <taxon>Embryophyta</taxon>
        <taxon>Tracheophyta</taxon>
        <taxon>Spermatophyta</taxon>
        <taxon>Magnoliopsida</taxon>
        <taxon>eudicotyledons</taxon>
        <taxon>Gunneridae</taxon>
        <taxon>Pentapetalae</taxon>
        <taxon>asterids</taxon>
        <taxon>Ericales</taxon>
        <taxon>Actinidiaceae</taxon>
        <taxon>Actinidia</taxon>
    </lineage>
</organism>
<evidence type="ECO:0000313" key="4">
    <source>
        <dbReference type="EMBL" id="GFY87836.1"/>
    </source>
</evidence>
<sequence>MGAPTFDTGEGFAMMVASFVALVESGAFISVSSYASSTLPPSILSHSVGRAEFSSRVIDDSFSMDHLTGKFGAVFASIPAPIVMSLCYLFFVYIGAGGLNFLQFCNLISFRTKFILGFSIFMGISTRPQQSMVMVPYRVEQVGTSPGCDLALKDSTTTRNRGMHWWDSFRSIKMDTKFILNEEFCSLIHTSSFSVPCLRRAESAEEEYEAAGGEALLDNDGWLGTHGKPKSFSSYFGGEEEEDIPDMAEYGEPDNGIGTDPSFHRPKSSPRKQEGVASNFTSREVETLT</sequence>
<keyword evidence="3" id="KW-1133">Transmembrane helix</keyword>
<keyword evidence="5" id="KW-1185">Reference proteome</keyword>
<feature type="compositionally biased region" description="Acidic residues" evidence="2">
    <location>
        <begin position="238"/>
        <end position="252"/>
    </location>
</feature>
<dbReference type="Proteomes" id="UP000585474">
    <property type="component" value="Unassembled WGS sequence"/>
</dbReference>
<dbReference type="PANTHER" id="PTHR11119">
    <property type="entry name" value="XANTHINE-URACIL / VITAMIN C PERMEASE FAMILY MEMBER"/>
    <property type="match status" value="1"/>
</dbReference>
<proteinExistence type="inferred from homology"/>
<dbReference type="AlphaFoldDB" id="A0A7J0ENT4"/>
<reference evidence="4 5" key="1">
    <citation type="submission" date="2019-07" db="EMBL/GenBank/DDBJ databases">
        <title>De Novo Assembly of kiwifruit Actinidia rufa.</title>
        <authorList>
            <person name="Sugita-Konishi S."/>
            <person name="Sato K."/>
            <person name="Mori E."/>
            <person name="Abe Y."/>
            <person name="Kisaki G."/>
            <person name="Hamano K."/>
            <person name="Suezawa K."/>
            <person name="Otani M."/>
            <person name="Fukuda T."/>
            <person name="Manabe T."/>
            <person name="Gomi K."/>
            <person name="Tabuchi M."/>
            <person name="Akimitsu K."/>
            <person name="Kataoka I."/>
        </authorList>
    </citation>
    <scope>NUCLEOTIDE SEQUENCE [LARGE SCALE GENOMIC DNA]</scope>
    <source>
        <strain evidence="5">cv. Fuchu</strain>
    </source>
</reference>
<name>A0A7J0ENT4_9ERIC</name>
<evidence type="ECO:0000256" key="2">
    <source>
        <dbReference type="SAM" id="MobiDB-lite"/>
    </source>
</evidence>
<gene>
    <name evidence="4" type="ORF">Acr_05g0014750</name>
</gene>
<evidence type="ECO:0000256" key="3">
    <source>
        <dbReference type="SAM" id="Phobius"/>
    </source>
</evidence>
<accession>A0A7J0ENT4</accession>
<feature type="transmembrane region" description="Helical" evidence="3">
    <location>
        <begin position="12"/>
        <end position="35"/>
    </location>
</feature>
<protein>
    <submittedName>
        <fullName evidence="4">Xanthine/uracil permease family protein</fullName>
    </submittedName>
</protein>
<feature type="transmembrane region" description="Helical" evidence="3">
    <location>
        <begin position="71"/>
        <end position="95"/>
    </location>
</feature>
<comment type="caution">
    <text evidence="4">The sequence shown here is derived from an EMBL/GenBank/DDBJ whole genome shotgun (WGS) entry which is preliminary data.</text>
</comment>
<keyword evidence="3" id="KW-0812">Transmembrane</keyword>
<feature type="transmembrane region" description="Helical" evidence="3">
    <location>
        <begin position="101"/>
        <end position="124"/>
    </location>
</feature>
<feature type="region of interest" description="Disordered" evidence="2">
    <location>
        <begin position="233"/>
        <end position="289"/>
    </location>
</feature>
<comment type="similarity">
    <text evidence="1">Belongs to the nucleobase:cation symporter-2 (NCS2) (TC 2.A.40) family.</text>
</comment>
<dbReference type="EMBL" id="BJWL01000005">
    <property type="protein sequence ID" value="GFY87836.1"/>
    <property type="molecule type" value="Genomic_DNA"/>
</dbReference>
<evidence type="ECO:0000313" key="5">
    <source>
        <dbReference type="Proteomes" id="UP000585474"/>
    </source>
</evidence>
<dbReference type="OrthoDB" id="1641903at2759"/>
<evidence type="ECO:0000256" key="1">
    <source>
        <dbReference type="ARBA" id="ARBA00008821"/>
    </source>
</evidence>
<keyword evidence="3" id="KW-0472">Membrane</keyword>